<dbReference type="Proteomes" id="UP000281955">
    <property type="component" value="Unassembled WGS sequence"/>
</dbReference>
<reference evidence="1 2" key="1">
    <citation type="submission" date="2018-10" db="EMBL/GenBank/DDBJ databases">
        <title>Genomic Encyclopedia of Archaeal and Bacterial Type Strains, Phase II (KMG-II): from individual species to whole genera.</title>
        <authorList>
            <person name="Goeker M."/>
        </authorList>
    </citation>
    <scope>NUCLEOTIDE SEQUENCE [LARGE SCALE GENOMIC DNA]</scope>
    <source>
        <strain evidence="1 2">RP-AC37</strain>
    </source>
</reference>
<protein>
    <submittedName>
        <fullName evidence="1">Uncharacterized protein</fullName>
    </submittedName>
</protein>
<organism evidence="1 2">
    <name type="scientific">Motilibacter peucedani</name>
    <dbReference type="NCBI Taxonomy" id="598650"/>
    <lineage>
        <taxon>Bacteria</taxon>
        <taxon>Bacillati</taxon>
        <taxon>Actinomycetota</taxon>
        <taxon>Actinomycetes</taxon>
        <taxon>Motilibacterales</taxon>
        <taxon>Motilibacteraceae</taxon>
        <taxon>Motilibacter</taxon>
    </lineage>
</organism>
<accession>A0A420XRV7</accession>
<dbReference type="InParanoid" id="A0A420XRV7"/>
<dbReference type="EMBL" id="RBWV01000010">
    <property type="protein sequence ID" value="RKS77625.1"/>
    <property type="molecule type" value="Genomic_DNA"/>
</dbReference>
<evidence type="ECO:0000313" key="2">
    <source>
        <dbReference type="Proteomes" id="UP000281955"/>
    </source>
</evidence>
<sequence>MGEFVRGLHERVAETARSLEAARAAGDDYAVELHSAELADLTRLAAEHGVDVVDLRTRDLRTVEVTGLDERPVAESA</sequence>
<dbReference type="OrthoDB" id="3482738at2"/>
<name>A0A420XRV7_9ACTN</name>
<gene>
    <name evidence="1" type="ORF">CLV35_1319</name>
</gene>
<evidence type="ECO:0000313" key="1">
    <source>
        <dbReference type="EMBL" id="RKS77625.1"/>
    </source>
</evidence>
<dbReference type="RefSeq" id="WP_121192644.1">
    <property type="nucleotide sequence ID" value="NZ_RBWV01000010.1"/>
</dbReference>
<comment type="caution">
    <text evidence="1">The sequence shown here is derived from an EMBL/GenBank/DDBJ whole genome shotgun (WGS) entry which is preliminary data.</text>
</comment>
<dbReference type="AlphaFoldDB" id="A0A420XRV7"/>
<keyword evidence="2" id="KW-1185">Reference proteome</keyword>
<proteinExistence type="predicted"/>